<accession>A0ABP9WHH6</accession>
<keyword evidence="1" id="KW-0812">Transmembrane</keyword>
<name>A0ABP9WHH6_9MICO</name>
<reference evidence="2 3" key="1">
    <citation type="submission" date="2024-02" db="EMBL/GenBank/DDBJ databases">
        <title>Lysinimicrobium sediminis NBRC 112286.</title>
        <authorList>
            <person name="Ichikawa N."/>
            <person name="Katano-Makiyama Y."/>
            <person name="Hidaka K."/>
        </authorList>
    </citation>
    <scope>NUCLEOTIDE SEQUENCE [LARGE SCALE GENOMIC DNA]</scope>
    <source>
        <strain evidence="2 3">NBRC 112286</strain>
    </source>
</reference>
<gene>
    <name evidence="2" type="ORF">Lsed01_01091</name>
</gene>
<comment type="caution">
    <text evidence="2">The sequence shown here is derived from an EMBL/GenBank/DDBJ whole genome shotgun (WGS) entry which is preliminary data.</text>
</comment>
<dbReference type="Proteomes" id="UP001426770">
    <property type="component" value="Unassembled WGS sequence"/>
</dbReference>
<evidence type="ECO:0008006" key="4">
    <source>
        <dbReference type="Google" id="ProtNLM"/>
    </source>
</evidence>
<feature type="transmembrane region" description="Helical" evidence="1">
    <location>
        <begin position="12"/>
        <end position="37"/>
    </location>
</feature>
<protein>
    <recommendedName>
        <fullName evidence="4">DUF3137 domain-containing protein</fullName>
    </recommendedName>
</protein>
<evidence type="ECO:0000256" key="1">
    <source>
        <dbReference type="SAM" id="Phobius"/>
    </source>
</evidence>
<organism evidence="2 3">
    <name type="scientific">Demequina sediminis</name>
    <dbReference type="NCBI Taxonomy" id="1930058"/>
    <lineage>
        <taxon>Bacteria</taxon>
        <taxon>Bacillati</taxon>
        <taxon>Actinomycetota</taxon>
        <taxon>Actinomycetes</taxon>
        <taxon>Micrococcales</taxon>
        <taxon>Demequinaceae</taxon>
        <taxon>Demequina</taxon>
    </lineage>
</organism>
<sequence length="241" mass="26580">MGPGFTVDASNGVTSAVMIALVAIAAAVVVAGAVRYYRAEQERLARVRALVDSRGWVYTPRDDSLAERLTTRPFGGGDEREAREIITGSREGRPFQAFRYVVIDHSRDSKGRRTTTRTDHQVVWIPLARALPVLRLSPDDGLQRLLTGLGWGDVDTESHAFNQRWRVSARDDAYAHAVLAPHVIEELLRREWWGATLVIEGAVLALVRTGRPDLSTLDASLDRLEALVGLIPPFVLADYGS</sequence>
<keyword evidence="3" id="KW-1185">Reference proteome</keyword>
<evidence type="ECO:0000313" key="2">
    <source>
        <dbReference type="EMBL" id="GAA5518658.1"/>
    </source>
</evidence>
<dbReference type="RefSeq" id="WP_286214336.1">
    <property type="nucleotide sequence ID" value="NZ_AP027736.1"/>
</dbReference>
<dbReference type="EMBL" id="BAABRR010000004">
    <property type="protein sequence ID" value="GAA5518658.1"/>
    <property type="molecule type" value="Genomic_DNA"/>
</dbReference>
<proteinExistence type="predicted"/>
<keyword evidence="1" id="KW-1133">Transmembrane helix</keyword>
<evidence type="ECO:0000313" key="3">
    <source>
        <dbReference type="Proteomes" id="UP001426770"/>
    </source>
</evidence>
<keyword evidence="1" id="KW-0472">Membrane</keyword>